<evidence type="ECO:0000313" key="3">
    <source>
        <dbReference type="Proteomes" id="UP000318081"/>
    </source>
</evidence>
<keyword evidence="1" id="KW-1133">Transmembrane helix</keyword>
<dbReference type="Proteomes" id="UP000318081">
    <property type="component" value="Chromosome"/>
</dbReference>
<reference evidence="2 3" key="1">
    <citation type="submission" date="2019-02" db="EMBL/GenBank/DDBJ databases">
        <title>Deep-cultivation of Planctomycetes and their phenomic and genomic characterization uncovers novel biology.</title>
        <authorList>
            <person name="Wiegand S."/>
            <person name="Jogler M."/>
            <person name="Boedeker C."/>
            <person name="Pinto D."/>
            <person name="Vollmers J."/>
            <person name="Rivas-Marin E."/>
            <person name="Kohn T."/>
            <person name="Peeters S.H."/>
            <person name="Heuer A."/>
            <person name="Rast P."/>
            <person name="Oberbeckmann S."/>
            <person name="Bunk B."/>
            <person name="Jeske O."/>
            <person name="Meyerdierks A."/>
            <person name="Storesund J.E."/>
            <person name="Kallscheuer N."/>
            <person name="Luecker S."/>
            <person name="Lage O.M."/>
            <person name="Pohl T."/>
            <person name="Merkel B.J."/>
            <person name="Hornburger P."/>
            <person name="Mueller R.-W."/>
            <person name="Bruemmer F."/>
            <person name="Labrenz M."/>
            <person name="Spormann A.M."/>
            <person name="Op den Camp H."/>
            <person name="Overmann J."/>
            <person name="Amann R."/>
            <person name="Jetten M.S.M."/>
            <person name="Mascher T."/>
            <person name="Medema M.H."/>
            <person name="Devos D.P."/>
            <person name="Kaster A.-K."/>
            <person name="Ovreas L."/>
            <person name="Rohde M."/>
            <person name="Galperin M.Y."/>
            <person name="Jogler C."/>
        </authorList>
    </citation>
    <scope>NUCLEOTIDE SEQUENCE [LARGE SCALE GENOMIC DNA]</scope>
    <source>
        <strain evidence="2 3">TBK1r</strain>
    </source>
</reference>
<feature type="transmembrane region" description="Helical" evidence="1">
    <location>
        <begin position="365"/>
        <end position="383"/>
    </location>
</feature>
<evidence type="ECO:0000313" key="2">
    <source>
        <dbReference type="EMBL" id="QDV83702.1"/>
    </source>
</evidence>
<protein>
    <submittedName>
        <fullName evidence="2">Uncharacterized protein</fullName>
    </submittedName>
</protein>
<name>A0ABX5XPX5_9BACT</name>
<dbReference type="EMBL" id="CP036432">
    <property type="protein sequence ID" value="QDV83702.1"/>
    <property type="molecule type" value="Genomic_DNA"/>
</dbReference>
<keyword evidence="3" id="KW-1185">Reference proteome</keyword>
<proteinExistence type="predicted"/>
<organism evidence="2 3">
    <name type="scientific">Stieleria magnilauensis</name>
    <dbReference type="NCBI Taxonomy" id="2527963"/>
    <lineage>
        <taxon>Bacteria</taxon>
        <taxon>Pseudomonadati</taxon>
        <taxon>Planctomycetota</taxon>
        <taxon>Planctomycetia</taxon>
        <taxon>Pirellulales</taxon>
        <taxon>Pirellulaceae</taxon>
        <taxon>Stieleria</taxon>
    </lineage>
</organism>
<gene>
    <name evidence="2" type="ORF">TBK1r_26440</name>
</gene>
<feature type="transmembrane region" description="Helical" evidence="1">
    <location>
        <begin position="389"/>
        <end position="409"/>
    </location>
</feature>
<keyword evidence="1" id="KW-0812">Transmembrane</keyword>
<evidence type="ECO:0000256" key="1">
    <source>
        <dbReference type="SAM" id="Phobius"/>
    </source>
</evidence>
<feature type="transmembrane region" description="Helical" evidence="1">
    <location>
        <begin position="421"/>
        <end position="443"/>
    </location>
</feature>
<accession>A0ABX5XPX5</accession>
<feature type="transmembrane region" description="Helical" evidence="1">
    <location>
        <begin position="449"/>
        <end position="470"/>
    </location>
</feature>
<sequence>MVQIADKQASTSVNRVASAVANRNRVRSHFDDLLTSPEEPSKNRLANELASELWKRLPISRAADQSGERDIEHTLRIATSSTSQVQSWYGELRDFIPAIAKAATELRGEVLSEALQDELCADMERQMLEQIRYPLPSRSFVDFKFADLSPAEAWTQAQHRLEQECLKFANHVFALFDTLQQKNVIGQIQETTSTCRFTFFRRVAIAAPPKNRNEKRTRRDPDFQIPGHTVFLEETFQVSDYDIQHRHAQCVHHVRNPVLNRPEATVNPLPEKYSRLIDACPNWLAGSVRVLEGELFREERIEWDLHTDTRTEERVIERVRRCPAVLFGPYILAGWGELAIKAEENKKREVEDATFRQAIAKKARVNQCLSFAIAAAAVGAILFTGTATAFTTSLAILVGLAAMALAGYAAHQTMVSRGQLFAGRVLLHSTLIGATIFTLQALLFSIMHWSLSAFGLAVLAAVAAVVAFSVKKADTELGGSRVG</sequence>
<keyword evidence="1" id="KW-0472">Membrane</keyword>